<dbReference type="AlphaFoldDB" id="A0A6M0MAJ2"/>
<sequence length="561" mass="63720">MTELEKQREAWERLENNLKKVLSIPWEEFDSPDSGKIPRELDKVHVLHRDIYKYPIIVSKNPDIQNGRMKHPSLYLNNGLTALAIGYGEVISKKVQGSPEEDSERKEATIKDESAPRFVSAILDYLHGTIAFQDGELFVINSHQLIKLSNTALGKRYKTSKKSLFQADDVMSILKFIHSKLDIQPVKTIKTTVIAGTDFQIDFKQRKLSKDTLPKNDECYFKYFEGQNYESVAALTVTYAQFLSEVTDDSDSLHNASLQPAYQMLVACGLMKKDKFFVSKSRERTGKGLRNGIISSLFDTKTVNLNELSNKATGAMAWANLDAKEMYLATESAGLDRQLEVMLKIIATETVAQGRKQGRDYSEVDLSGILSIDTNEKVFFSSGMKSRAVNIAFKDRPVDETDEERKAWFDPYAKPLTENKISGGLAALLHSFLFWKSQAFRFNFKQVEMNNFTGDDAQFDDVQIYVMDKMIAGDDVVLITNNDELKQLFKETYTGAAKQTDRKKALDEIGTAERKGPILHQNNPGRKSIRHIRKINPKRFQKASTAYMEQIMEDAQFINNP</sequence>
<gene>
    <name evidence="1" type="ORF">GTP08_11065</name>
</gene>
<reference evidence="1 2" key="1">
    <citation type="submission" date="2019-12" db="EMBL/GenBank/DDBJ databases">
        <title>Draft Genome Sequences of L. lactis strains MS22333, MS22334, MS22336, and MS22337, Isolated from Spontaneous Fermented Camel Milk in Ethiopia.</title>
        <authorList>
            <person name="Bragason E."/>
            <person name="Hansen E.B."/>
            <person name="Guya M.E."/>
            <person name="Berhe T."/>
        </authorList>
    </citation>
    <scope>NUCLEOTIDE SEQUENCE [LARGE SCALE GENOMIC DNA]</scope>
    <source>
        <strain evidence="1 2">MS22336</strain>
    </source>
</reference>
<dbReference type="RefSeq" id="WP_163657037.1">
    <property type="nucleotide sequence ID" value="NZ_JBEFPR010000001.1"/>
</dbReference>
<protein>
    <submittedName>
        <fullName evidence="1">Uncharacterized protein</fullName>
    </submittedName>
</protein>
<dbReference type="Proteomes" id="UP000477402">
    <property type="component" value="Unassembled WGS sequence"/>
</dbReference>
<evidence type="ECO:0000313" key="1">
    <source>
        <dbReference type="EMBL" id="NEX56188.1"/>
    </source>
</evidence>
<accession>A0A6M0MAJ2</accession>
<dbReference type="EMBL" id="WWDJ01000115">
    <property type="protein sequence ID" value="NEX56188.1"/>
    <property type="molecule type" value="Genomic_DNA"/>
</dbReference>
<evidence type="ECO:0000313" key="2">
    <source>
        <dbReference type="Proteomes" id="UP000477402"/>
    </source>
</evidence>
<comment type="caution">
    <text evidence="1">The sequence shown here is derived from an EMBL/GenBank/DDBJ whole genome shotgun (WGS) entry which is preliminary data.</text>
</comment>
<proteinExistence type="predicted"/>
<name>A0A6M0MAJ2_9LACT</name>
<organism evidence="1 2">
    <name type="scientific">Lactococcus lactis</name>
    <dbReference type="NCBI Taxonomy" id="1358"/>
    <lineage>
        <taxon>Bacteria</taxon>
        <taxon>Bacillati</taxon>
        <taxon>Bacillota</taxon>
        <taxon>Bacilli</taxon>
        <taxon>Lactobacillales</taxon>
        <taxon>Streptococcaceae</taxon>
        <taxon>Lactococcus</taxon>
    </lineage>
</organism>